<dbReference type="InterPro" id="IPR005331">
    <property type="entry name" value="Sulfotransferase"/>
</dbReference>
<organism evidence="2 3">
    <name type="scientific">Mesorhabditis belari</name>
    <dbReference type="NCBI Taxonomy" id="2138241"/>
    <lineage>
        <taxon>Eukaryota</taxon>
        <taxon>Metazoa</taxon>
        <taxon>Ecdysozoa</taxon>
        <taxon>Nematoda</taxon>
        <taxon>Chromadorea</taxon>
        <taxon>Rhabditida</taxon>
        <taxon>Rhabditina</taxon>
        <taxon>Rhabditomorpha</taxon>
        <taxon>Rhabditoidea</taxon>
        <taxon>Rhabditidae</taxon>
        <taxon>Mesorhabditinae</taxon>
        <taxon>Mesorhabditis</taxon>
    </lineage>
</organism>
<dbReference type="GO" id="GO:0047756">
    <property type="term" value="F:chondroitin 4-sulfotransferase activity"/>
    <property type="evidence" value="ECO:0007669"/>
    <property type="project" value="InterPro"/>
</dbReference>
<protein>
    <submittedName>
        <fullName evidence="3">Sulfotransferase family protein</fullName>
    </submittedName>
</protein>
<sequence length="246" mass="29721">MLAPKYGISACVIYKNFSTVFTSILCFLYNMIDYRKHVEHMMDDYYEVRHCQRFNEYRYYSIHDKIQPKGGKKWTHYMLIREPMERFVSGFINKCINEKRKTMCYGCGDDMLCLMKAVYQKLQLVSNGKKNPARDVEESHFMPQSWSCQLKENFNDYRIFKFSPSRTKEMLYEILDEFEGHGVPRNETDWIKDQVLSGKKTFHATYENPKRKELVDKINNSKDLKEWLIQLYFYDYILFQYPLPTF</sequence>
<dbReference type="GO" id="GO:0050650">
    <property type="term" value="P:chondroitin sulfate proteoglycan biosynthetic process"/>
    <property type="evidence" value="ECO:0007669"/>
    <property type="project" value="InterPro"/>
</dbReference>
<feature type="transmembrane region" description="Helical" evidence="1">
    <location>
        <begin position="12"/>
        <end position="32"/>
    </location>
</feature>
<dbReference type="PANTHER" id="PTHR22900:SF10">
    <property type="entry name" value="CARBOHYDRATE SULFOTRANSFERASE"/>
    <property type="match status" value="1"/>
</dbReference>
<name>A0AAF3EUW1_9BILA</name>
<dbReference type="WBParaSite" id="MBELARI_LOCUS17971">
    <property type="protein sequence ID" value="MBELARI_LOCUS17971"/>
    <property type="gene ID" value="MBELARI_LOCUS17971"/>
</dbReference>
<evidence type="ECO:0000313" key="3">
    <source>
        <dbReference type="WBParaSite" id="MBELARI_LOCUS17971"/>
    </source>
</evidence>
<evidence type="ECO:0000256" key="1">
    <source>
        <dbReference type="SAM" id="Phobius"/>
    </source>
</evidence>
<evidence type="ECO:0000313" key="2">
    <source>
        <dbReference type="Proteomes" id="UP000887575"/>
    </source>
</evidence>
<dbReference type="GO" id="GO:0016020">
    <property type="term" value="C:membrane"/>
    <property type="evidence" value="ECO:0007669"/>
    <property type="project" value="InterPro"/>
</dbReference>
<dbReference type="Proteomes" id="UP000887575">
    <property type="component" value="Unassembled WGS sequence"/>
</dbReference>
<dbReference type="InterPro" id="IPR007669">
    <property type="entry name" value="Chst-1-like"/>
</dbReference>
<dbReference type="GO" id="GO:1902884">
    <property type="term" value="P:positive regulation of response to oxidative stress"/>
    <property type="evidence" value="ECO:0007669"/>
    <property type="project" value="InterPro"/>
</dbReference>
<accession>A0AAF3EUW1</accession>
<dbReference type="Pfam" id="PF03567">
    <property type="entry name" value="Sulfotransfer_2"/>
    <property type="match status" value="1"/>
</dbReference>
<dbReference type="AlphaFoldDB" id="A0AAF3EUW1"/>
<keyword evidence="1" id="KW-1133">Transmembrane helix</keyword>
<reference evidence="3" key="1">
    <citation type="submission" date="2024-02" db="UniProtKB">
        <authorList>
            <consortium name="WormBaseParasite"/>
        </authorList>
    </citation>
    <scope>IDENTIFICATION</scope>
</reference>
<dbReference type="PANTHER" id="PTHR22900">
    <property type="entry name" value="PROTEIN CBG14245-RELATED"/>
    <property type="match status" value="1"/>
</dbReference>
<proteinExistence type="predicted"/>
<keyword evidence="2" id="KW-1185">Reference proteome</keyword>
<keyword evidence="1" id="KW-0472">Membrane</keyword>
<keyword evidence="1" id="KW-0812">Transmembrane</keyword>